<proteinExistence type="predicted"/>
<accession>A0A6M3M118</accession>
<reference evidence="1" key="1">
    <citation type="submission" date="2020-03" db="EMBL/GenBank/DDBJ databases">
        <title>The deep terrestrial virosphere.</title>
        <authorList>
            <person name="Holmfeldt K."/>
            <person name="Nilsson E."/>
            <person name="Simone D."/>
            <person name="Lopez-Fernandez M."/>
            <person name="Wu X."/>
            <person name="de Brujin I."/>
            <person name="Lundin D."/>
            <person name="Andersson A."/>
            <person name="Bertilsson S."/>
            <person name="Dopson M."/>
        </authorList>
    </citation>
    <scope>NUCLEOTIDE SEQUENCE</scope>
    <source>
        <strain evidence="1">MM171A01607</strain>
    </source>
</reference>
<dbReference type="AlphaFoldDB" id="A0A6M3M118"/>
<name>A0A6M3M118_9ZZZZ</name>
<sequence>MSDKITIKLGGEEVELVCSFKAHQAIQKRFGGHQPAFQSVAQLSADTAVAIIAAATDTKGEAKLAELHEKVYAAGLLKMTTPLVKYLVRLGNGGRDAEDDEAA</sequence>
<evidence type="ECO:0000313" key="1">
    <source>
        <dbReference type="EMBL" id="QJA98765.1"/>
    </source>
</evidence>
<protein>
    <submittedName>
        <fullName evidence="1">Uncharacterized protein</fullName>
    </submittedName>
</protein>
<gene>
    <name evidence="1" type="ORF">MM171A01607_0012</name>
</gene>
<organism evidence="1">
    <name type="scientific">viral metagenome</name>
    <dbReference type="NCBI Taxonomy" id="1070528"/>
    <lineage>
        <taxon>unclassified sequences</taxon>
        <taxon>metagenomes</taxon>
        <taxon>organismal metagenomes</taxon>
    </lineage>
</organism>
<dbReference type="EMBL" id="MT143606">
    <property type="protein sequence ID" value="QJA98765.1"/>
    <property type="molecule type" value="Genomic_DNA"/>
</dbReference>